<dbReference type="GO" id="GO:0016020">
    <property type="term" value="C:membrane"/>
    <property type="evidence" value="ECO:0007669"/>
    <property type="project" value="UniProtKB-SubCell"/>
</dbReference>
<dbReference type="PANTHER" id="PTHR23291:SF50">
    <property type="entry name" value="PROTEIN LIFEGUARD 4"/>
    <property type="match status" value="1"/>
</dbReference>
<feature type="transmembrane region" description="Helical" evidence="5">
    <location>
        <begin position="123"/>
        <end position="144"/>
    </location>
</feature>
<feature type="transmembrane region" description="Helical" evidence="5">
    <location>
        <begin position="256"/>
        <end position="278"/>
    </location>
</feature>
<dbReference type="PANTHER" id="PTHR23291">
    <property type="entry name" value="BAX INHIBITOR-RELATED"/>
    <property type="match status" value="1"/>
</dbReference>
<comment type="similarity">
    <text evidence="5">Belongs to the BI1 family.</text>
</comment>
<reference evidence="6" key="1">
    <citation type="submission" date="2013-12" db="EMBL/GenBank/DDBJ databases">
        <title>The Genome Sequence of Aphanomyces astaci APO3.</title>
        <authorList>
            <consortium name="The Broad Institute Genomics Platform"/>
            <person name="Russ C."/>
            <person name="Tyler B."/>
            <person name="van West P."/>
            <person name="Dieguez-Uribeondo J."/>
            <person name="Young S.K."/>
            <person name="Zeng Q."/>
            <person name="Gargeya S."/>
            <person name="Fitzgerald M."/>
            <person name="Abouelleil A."/>
            <person name="Alvarado L."/>
            <person name="Chapman S.B."/>
            <person name="Gainer-Dewar J."/>
            <person name="Goldberg J."/>
            <person name="Griggs A."/>
            <person name="Gujja S."/>
            <person name="Hansen M."/>
            <person name="Howarth C."/>
            <person name="Imamovic A."/>
            <person name="Ireland A."/>
            <person name="Larimer J."/>
            <person name="McCowan C."/>
            <person name="Murphy C."/>
            <person name="Pearson M."/>
            <person name="Poon T.W."/>
            <person name="Priest M."/>
            <person name="Roberts A."/>
            <person name="Saif S."/>
            <person name="Shea T."/>
            <person name="Sykes S."/>
            <person name="Wortman J."/>
            <person name="Nusbaum C."/>
            <person name="Birren B."/>
        </authorList>
    </citation>
    <scope>NUCLEOTIDE SEQUENCE [LARGE SCALE GENOMIC DNA]</scope>
    <source>
        <strain evidence="6">APO3</strain>
    </source>
</reference>
<feature type="transmembrane region" description="Helical" evidence="5">
    <location>
        <begin position="220"/>
        <end position="236"/>
    </location>
</feature>
<evidence type="ECO:0000313" key="6">
    <source>
        <dbReference type="EMBL" id="ETV74973.1"/>
    </source>
</evidence>
<feature type="transmembrane region" description="Helical" evidence="5">
    <location>
        <begin position="60"/>
        <end position="79"/>
    </location>
</feature>
<evidence type="ECO:0000256" key="4">
    <source>
        <dbReference type="ARBA" id="ARBA00023136"/>
    </source>
</evidence>
<accession>W4G7P2</accession>
<proteinExistence type="inferred from homology"/>
<feature type="transmembrane region" description="Helical" evidence="5">
    <location>
        <begin position="99"/>
        <end position="116"/>
    </location>
</feature>
<dbReference type="VEuPathDB" id="FungiDB:H257_10578"/>
<name>W4G7P2_APHAT</name>
<dbReference type="EMBL" id="KI913142">
    <property type="protein sequence ID" value="ETV74973.1"/>
    <property type="molecule type" value="Genomic_DNA"/>
</dbReference>
<dbReference type="AlphaFoldDB" id="W4G7P2"/>
<dbReference type="InterPro" id="IPR006214">
    <property type="entry name" value="Bax_inhibitor_1-related"/>
</dbReference>
<sequence length="323" mass="35318">MEARRPDAPMPLDVPPSRFNYIQKRLAAAATSSPHHNHPSMLCFPTSEPLTTQRYYRFRLLGLLAMQLMAVTAVVAVITHTLDLSDIVSRWVSEKPLVLVVWGGITTVLLLVLYIVQHRDRWNAVVLIAFTVAQSLLIAGFGLWMHRVPVGLFVVAGTAGFMIQFTLFSCVRASGSQCNAVDRLCNLWQAGASAFATTLVMSVGCMQIEAIQHCLSWTEWSYSMGFLGVLAMWLVFDANGLQLCLTQPHEYWRGVVYFYTDILLLLALLASLTCVLACGDSGDVICVGPVWCCGGGTRPIESRPPDLAAAVIDGNSSHNGVTV</sequence>
<keyword evidence="3 5" id="KW-1133">Transmembrane helix</keyword>
<dbReference type="RefSeq" id="XP_009835477.1">
    <property type="nucleotide sequence ID" value="XM_009837175.1"/>
</dbReference>
<keyword evidence="4 5" id="KW-0472">Membrane</keyword>
<dbReference type="OrthoDB" id="7933078at2759"/>
<feature type="transmembrane region" description="Helical" evidence="5">
    <location>
        <begin position="150"/>
        <end position="171"/>
    </location>
</feature>
<evidence type="ECO:0000256" key="1">
    <source>
        <dbReference type="ARBA" id="ARBA00004141"/>
    </source>
</evidence>
<evidence type="ECO:0000256" key="3">
    <source>
        <dbReference type="ARBA" id="ARBA00022989"/>
    </source>
</evidence>
<organism evidence="6">
    <name type="scientific">Aphanomyces astaci</name>
    <name type="common">Crayfish plague agent</name>
    <dbReference type="NCBI Taxonomy" id="112090"/>
    <lineage>
        <taxon>Eukaryota</taxon>
        <taxon>Sar</taxon>
        <taxon>Stramenopiles</taxon>
        <taxon>Oomycota</taxon>
        <taxon>Saprolegniomycetes</taxon>
        <taxon>Saprolegniales</taxon>
        <taxon>Verrucalvaceae</taxon>
        <taxon>Aphanomyces</taxon>
    </lineage>
</organism>
<protein>
    <submittedName>
        <fullName evidence="6">Uncharacterized protein</fullName>
    </submittedName>
</protein>
<dbReference type="GeneID" id="20812574"/>
<evidence type="ECO:0000256" key="2">
    <source>
        <dbReference type="ARBA" id="ARBA00022692"/>
    </source>
</evidence>
<keyword evidence="2 5" id="KW-0812">Transmembrane</keyword>
<gene>
    <name evidence="6" type="ORF">H257_10578</name>
</gene>
<evidence type="ECO:0000256" key="5">
    <source>
        <dbReference type="RuleBase" id="RU004379"/>
    </source>
</evidence>
<comment type="subcellular location">
    <subcellularLocation>
        <location evidence="1">Membrane</location>
        <topology evidence="1">Multi-pass membrane protein</topology>
    </subcellularLocation>
</comment>